<dbReference type="SUPFAM" id="SSF69572">
    <property type="entry name" value="Activating enzymes of the ubiquitin-like proteins"/>
    <property type="match status" value="1"/>
</dbReference>
<feature type="domain" description="THIF-type NAD/FAD binding fold" evidence="1">
    <location>
        <begin position="32"/>
        <end position="186"/>
    </location>
</feature>
<dbReference type="GO" id="GO:0061504">
    <property type="term" value="P:cyclic threonylcarbamoyladenosine biosynthetic process"/>
    <property type="evidence" value="ECO:0007669"/>
    <property type="project" value="TreeGrafter"/>
</dbReference>
<dbReference type="SUPFAM" id="SSF55469">
    <property type="entry name" value="FMN-dependent nitroreductase-like"/>
    <property type="match status" value="1"/>
</dbReference>
<dbReference type="Pfam" id="PF00899">
    <property type="entry name" value="ThiF"/>
    <property type="match status" value="1"/>
</dbReference>
<name>L7F679_STRT8</name>
<accession>L7F679</accession>
<dbReference type="GeneID" id="97402127"/>
<dbReference type="EMBL" id="AEJB01000343">
    <property type="protein sequence ID" value="ELP66541.1"/>
    <property type="molecule type" value="Genomic_DNA"/>
</dbReference>
<dbReference type="GO" id="GO:0008641">
    <property type="term" value="F:ubiquitin-like modifier activating enzyme activity"/>
    <property type="evidence" value="ECO:0007669"/>
    <property type="project" value="InterPro"/>
</dbReference>
<comment type="caution">
    <text evidence="2">The sequence shown here is derived from an EMBL/GenBank/DDBJ whole genome shotgun (WGS) entry which is preliminary data.</text>
</comment>
<organism evidence="2 3">
    <name type="scientific">Streptomyces turgidiscabies (strain Car8)</name>
    <dbReference type="NCBI Taxonomy" id="698760"/>
    <lineage>
        <taxon>Bacteria</taxon>
        <taxon>Bacillati</taxon>
        <taxon>Actinomycetota</taxon>
        <taxon>Actinomycetes</taxon>
        <taxon>Kitasatosporales</taxon>
        <taxon>Streptomycetaceae</taxon>
        <taxon>Streptomyces</taxon>
    </lineage>
</organism>
<dbReference type="STRING" id="85558.T45_03159"/>
<dbReference type="InterPro" id="IPR035985">
    <property type="entry name" value="Ubiquitin-activating_enz"/>
</dbReference>
<dbReference type="RefSeq" id="WP_006378371.1">
    <property type="nucleotide sequence ID" value="NZ_AEJB01000343.1"/>
</dbReference>
<evidence type="ECO:0000259" key="1">
    <source>
        <dbReference type="Pfam" id="PF00899"/>
    </source>
</evidence>
<evidence type="ECO:0000313" key="2">
    <source>
        <dbReference type="EMBL" id="ELP66541.1"/>
    </source>
</evidence>
<dbReference type="Gene3D" id="3.40.50.720">
    <property type="entry name" value="NAD(P)-binding Rossmann-like Domain"/>
    <property type="match status" value="1"/>
</dbReference>
<dbReference type="InterPro" id="IPR045886">
    <property type="entry name" value="ThiF/MoeB/HesA"/>
</dbReference>
<proteinExistence type="predicted"/>
<reference evidence="2 3" key="1">
    <citation type="journal article" date="2011" name="Plasmid">
        <title>Streptomyces turgidiscabies Car8 contains a modular pathogenicity island that shares virulence genes with other actinobacterial plant pathogens.</title>
        <authorList>
            <person name="Huguet-Tapia J.C."/>
            <person name="Badger J.H."/>
            <person name="Loria R."/>
            <person name="Pettis G.S."/>
        </authorList>
    </citation>
    <scope>NUCLEOTIDE SEQUENCE [LARGE SCALE GENOMIC DNA]</scope>
    <source>
        <strain evidence="2 3">Car8</strain>
    </source>
</reference>
<dbReference type="Proteomes" id="UP000010931">
    <property type="component" value="Unassembled WGS sequence"/>
</dbReference>
<dbReference type="Gene3D" id="3.40.109.10">
    <property type="entry name" value="NADH Oxidase"/>
    <property type="match status" value="1"/>
</dbReference>
<protein>
    <submittedName>
        <fullName evidence="2">ThiF family protein</fullName>
    </submittedName>
</protein>
<dbReference type="GO" id="GO:0061503">
    <property type="term" value="F:tRNA threonylcarbamoyladenosine dehydratase"/>
    <property type="evidence" value="ECO:0007669"/>
    <property type="project" value="TreeGrafter"/>
</dbReference>
<sequence>MTRDTDAHETDVHATDLSDVAMAEAGAEAVTRNLGIVDEREQAALRAATVLVAGCGSVGGAVVEPLARLGVMRFRLADPDHFDITNLNRQACVLADAGRPKPEVLAERVRAINPSAEVTVCPEGLTLENLDEALDGVHVAFDAIDPQMSAWVKYQLHERAAQRGIPVVAGADFGGKPAVYVFDYRRRPVPFYGTATAEAHRENRVWDSVRWFGRTHFPSDYLPVMTDRLSNGGTWPQISYCVLGMGALGSRVVLDLLMNRRTRHVVTVDLHAAAMPRAAALAHRLRMPLELARTLRAVRATARASASPSAAASARLRPPESAAPPVRQLPERLAIVLRGARLAPSPYNAQPWRFEPVDGRTVRLAPDAGRWPSAAPDALGWAESLGCALGAMSYLAHGEWEGSAADPGEAGWSAGRFHCDRLRDDVLARQGVLGLRGTHRGDLLRTPLDGTTLKRIELTCAERNLTLETVTGATALGRLARTELDAGKDGRAEDVRADDGALWEWLRERARTEDGRRSFGDPSELLAASGTARVVGRVLGSRMVPPRRATPPVTATARLRARGLRNCGAVLVLRGPRRTVTDRLDAGVALMRVWLELTEAGYAAQPLGHESGGPVALRAGGGTNPDHALLAVLRVGRATTAPSRQATRCPTDASVRWTGWTGR</sequence>
<dbReference type="PANTHER" id="PTHR43267">
    <property type="entry name" value="TRNA THREONYLCARBAMOYLADENOSINE DEHYDRATASE"/>
    <property type="match status" value="1"/>
</dbReference>
<dbReference type="PANTHER" id="PTHR43267:SF1">
    <property type="entry name" value="TRNA THREONYLCARBAMOYLADENOSINE DEHYDRATASE"/>
    <property type="match status" value="1"/>
</dbReference>
<keyword evidence="3" id="KW-1185">Reference proteome</keyword>
<dbReference type="GO" id="GO:0016491">
    <property type="term" value="F:oxidoreductase activity"/>
    <property type="evidence" value="ECO:0007669"/>
    <property type="project" value="InterPro"/>
</dbReference>
<dbReference type="InterPro" id="IPR000594">
    <property type="entry name" value="ThiF_NAD_FAD-bd"/>
</dbReference>
<dbReference type="AlphaFoldDB" id="L7F679"/>
<dbReference type="InterPro" id="IPR000415">
    <property type="entry name" value="Nitroreductase-like"/>
</dbReference>
<gene>
    <name evidence="2" type="ORF">STRTUCAR8_01047</name>
</gene>
<evidence type="ECO:0000313" key="3">
    <source>
        <dbReference type="Proteomes" id="UP000010931"/>
    </source>
</evidence>
<dbReference type="PATRIC" id="fig|698760.3.peg.4701"/>